<protein>
    <submittedName>
        <fullName evidence="3">Uncharacterized protein</fullName>
    </submittedName>
</protein>
<feature type="compositionally biased region" description="Low complexity" evidence="1">
    <location>
        <begin position="91"/>
        <end position="109"/>
    </location>
</feature>
<evidence type="ECO:0000256" key="1">
    <source>
        <dbReference type="SAM" id="MobiDB-lite"/>
    </source>
</evidence>
<feature type="chain" id="PRO_5046107134" evidence="2">
    <location>
        <begin position="40"/>
        <end position="178"/>
    </location>
</feature>
<name>A0ABQ9ZIK8_9CRUS</name>
<keyword evidence="4" id="KW-1185">Reference proteome</keyword>
<gene>
    <name evidence="3" type="ORF">OUZ56_024991</name>
</gene>
<feature type="compositionally biased region" description="Polar residues" evidence="1">
    <location>
        <begin position="81"/>
        <end position="90"/>
    </location>
</feature>
<feature type="signal peptide" evidence="2">
    <location>
        <begin position="1"/>
        <end position="39"/>
    </location>
</feature>
<dbReference type="Proteomes" id="UP001234178">
    <property type="component" value="Unassembled WGS sequence"/>
</dbReference>
<proteinExistence type="predicted"/>
<keyword evidence="2" id="KW-0732">Signal</keyword>
<dbReference type="EMBL" id="JAOYFB010000004">
    <property type="protein sequence ID" value="KAK4012755.1"/>
    <property type="molecule type" value="Genomic_DNA"/>
</dbReference>
<organism evidence="3 4">
    <name type="scientific">Daphnia magna</name>
    <dbReference type="NCBI Taxonomy" id="35525"/>
    <lineage>
        <taxon>Eukaryota</taxon>
        <taxon>Metazoa</taxon>
        <taxon>Ecdysozoa</taxon>
        <taxon>Arthropoda</taxon>
        <taxon>Crustacea</taxon>
        <taxon>Branchiopoda</taxon>
        <taxon>Diplostraca</taxon>
        <taxon>Cladocera</taxon>
        <taxon>Anomopoda</taxon>
        <taxon>Daphniidae</taxon>
        <taxon>Daphnia</taxon>
    </lineage>
</organism>
<feature type="region of interest" description="Disordered" evidence="1">
    <location>
        <begin position="43"/>
        <end position="120"/>
    </location>
</feature>
<evidence type="ECO:0000313" key="4">
    <source>
        <dbReference type="Proteomes" id="UP001234178"/>
    </source>
</evidence>
<evidence type="ECO:0000256" key="2">
    <source>
        <dbReference type="SAM" id="SignalP"/>
    </source>
</evidence>
<evidence type="ECO:0000313" key="3">
    <source>
        <dbReference type="EMBL" id="KAK4012755.1"/>
    </source>
</evidence>
<accession>A0ABQ9ZIK8</accession>
<reference evidence="3 4" key="1">
    <citation type="journal article" date="2023" name="Nucleic Acids Res.">
        <title>The hologenome of Daphnia magna reveals possible DNA methylation and microbiome-mediated evolution of the host genome.</title>
        <authorList>
            <person name="Chaturvedi A."/>
            <person name="Li X."/>
            <person name="Dhandapani V."/>
            <person name="Marshall H."/>
            <person name="Kissane S."/>
            <person name="Cuenca-Cambronero M."/>
            <person name="Asole G."/>
            <person name="Calvet F."/>
            <person name="Ruiz-Romero M."/>
            <person name="Marangio P."/>
            <person name="Guigo R."/>
            <person name="Rago D."/>
            <person name="Mirbahai L."/>
            <person name="Eastwood N."/>
            <person name="Colbourne J.K."/>
            <person name="Zhou J."/>
            <person name="Mallon E."/>
            <person name="Orsini L."/>
        </authorList>
    </citation>
    <scope>NUCLEOTIDE SEQUENCE [LARGE SCALE GENOMIC DNA]</scope>
    <source>
        <strain evidence="3">LRV0_1</strain>
    </source>
</reference>
<comment type="caution">
    <text evidence="3">The sequence shown here is derived from an EMBL/GenBank/DDBJ whole genome shotgun (WGS) entry which is preliminary data.</text>
</comment>
<sequence length="178" mass="19653">MFDAPELTNPLEISPHFQKGYDLTKVLLLLCLVLATALADRERRSPDGHGHHGHHDHDHGHGGGVPIHTPDVGAGYGNPVAVSSYNTQPEQQYYDQQSYSVQPSVPSYDTHQGSSQHEGKSGGWVIIFRKCGAQNERIPAIKTSVKVITVRQLCDALRQTVDITMERQLKVVTVGRVR</sequence>
<feature type="compositionally biased region" description="Basic and acidic residues" evidence="1">
    <location>
        <begin position="43"/>
        <end position="61"/>
    </location>
</feature>